<proteinExistence type="predicted"/>
<dbReference type="EMBL" id="JACT01000001">
    <property type="protein sequence ID" value="KMS58646.1"/>
    <property type="molecule type" value="Genomic_DNA"/>
</dbReference>
<name>A0A0J7Y402_9SPHN</name>
<comment type="caution">
    <text evidence="1">The sequence shown here is derived from an EMBL/GenBank/DDBJ whole genome shotgun (WGS) entry which is preliminary data.</text>
</comment>
<dbReference type="Proteomes" id="UP000052232">
    <property type="component" value="Unassembled WGS sequence"/>
</dbReference>
<gene>
    <name evidence="1" type="ORF">V473_00740</name>
</gene>
<reference evidence="1 2" key="1">
    <citation type="journal article" date="2015" name="G3 (Bethesda)">
        <title>Insights into Ongoing Evolution of the Hexachlorocyclohexane Catabolic Pathway from Comparative Genomics of Ten Sphingomonadaceae Strains.</title>
        <authorList>
            <person name="Pearce S.L."/>
            <person name="Oakeshott J.G."/>
            <person name="Pandey G."/>
        </authorList>
    </citation>
    <scope>NUCLEOTIDE SEQUENCE [LARGE SCALE GENOMIC DNA]</scope>
    <source>
        <strain evidence="1 2">LL01</strain>
    </source>
</reference>
<protein>
    <submittedName>
        <fullName evidence="1">Uncharacterized protein</fullName>
    </submittedName>
</protein>
<sequence length="33" mass="3894">MSAQGRPLSIISTMLRRWPPARFSRFMIAEWLS</sequence>
<evidence type="ECO:0000313" key="1">
    <source>
        <dbReference type="EMBL" id="KMS58646.1"/>
    </source>
</evidence>
<organism evidence="1 2">
    <name type="scientific">Sphingobium cupriresistens LL01</name>
    <dbReference type="NCBI Taxonomy" id="1420583"/>
    <lineage>
        <taxon>Bacteria</taxon>
        <taxon>Pseudomonadati</taxon>
        <taxon>Pseudomonadota</taxon>
        <taxon>Alphaproteobacteria</taxon>
        <taxon>Sphingomonadales</taxon>
        <taxon>Sphingomonadaceae</taxon>
        <taxon>Sphingobium</taxon>
    </lineage>
</organism>
<evidence type="ECO:0000313" key="2">
    <source>
        <dbReference type="Proteomes" id="UP000052232"/>
    </source>
</evidence>
<dbReference type="AlphaFoldDB" id="A0A0J7Y402"/>
<dbReference type="STRING" id="1420583.V473_00740"/>
<keyword evidence="2" id="KW-1185">Reference proteome</keyword>
<accession>A0A0J7Y402</accession>
<dbReference type="PATRIC" id="fig|1420583.3.peg.141"/>